<reference evidence="3" key="1">
    <citation type="submission" date="2018-07" db="EMBL/GenBank/DDBJ databases">
        <authorList>
            <person name="Quirk P.G."/>
            <person name="Krulwich T.A."/>
        </authorList>
    </citation>
    <scope>NUCLEOTIDE SEQUENCE [LARGE SCALE GENOMIC DNA]</scope>
</reference>
<dbReference type="Pfam" id="PF09414">
    <property type="entry name" value="RNA_ligase"/>
    <property type="match status" value="1"/>
</dbReference>
<dbReference type="KEGG" id="vg:54998080"/>
<dbReference type="GO" id="GO:0016874">
    <property type="term" value="F:ligase activity"/>
    <property type="evidence" value="ECO:0007669"/>
    <property type="project" value="UniProtKB-KW"/>
</dbReference>
<evidence type="ECO:0000313" key="2">
    <source>
        <dbReference type="EMBL" id="AXH70477.1"/>
    </source>
</evidence>
<dbReference type="SUPFAM" id="SSF56091">
    <property type="entry name" value="DNA ligase/mRNA capping enzyme, catalytic domain"/>
    <property type="match status" value="1"/>
</dbReference>
<evidence type="ECO:0000259" key="1">
    <source>
        <dbReference type="Pfam" id="PF09414"/>
    </source>
</evidence>
<proteinExistence type="predicted"/>
<evidence type="ECO:0000313" key="3">
    <source>
        <dbReference type="Proteomes" id="UP000257597"/>
    </source>
</evidence>
<name>A0A345MIU6_9CAUD</name>
<accession>A0A345MIU6</accession>
<protein>
    <submittedName>
        <fullName evidence="2">RNA ligase</fullName>
    </submittedName>
</protein>
<feature type="domain" description="RNA ligase" evidence="1">
    <location>
        <begin position="193"/>
        <end position="429"/>
    </location>
</feature>
<sequence>MTLTLEPPLNPNYVATVVKLGAPHTLDGLDNLVGVPVFGLQALTTNDHEVGELMVAFTAETQLSEEFTKMNNLYRDTDLNVSSSAPRGYLEANRRVRAIRLKGHQSSALLLPVSCIEYTGINPAELEAGMSFDQLNGHEICRKYVVPVKSNPGRTAKQAEKAFRKVDEKVFPLHIDTANFWRALPELKGLGGELIITQKLHGTSVRAGNVPVLNPPIEPAFNGLRRKLGLTPKPARPATTVWAEDTEFVVGSKRVIKDEANASQGFYGGVDVFTAVATEQLDGKIPENFMVYGEIIGWVPGTDKPIQKGYTYNLPQGRADLYIYRVAMINRSGQIADLSWDAVKTFCSERGLKWVPEYARIPAIRLKRAFGDLNMTKLVEEYLDVRHEDVWLDGGPVYREKPVPLSNKKTVDEGVCIRQDNTVPTILKAKSPKFFEHETKLLDKGEVDIESAESAA</sequence>
<keyword evidence="2" id="KW-0436">Ligase</keyword>
<dbReference type="Proteomes" id="UP000257597">
    <property type="component" value="Segment"/>
</dbReference>
<dbReference type="GeneID" id="54998080"/>
<dbReference type="InterPro" id="IPR021122">
    <property type="entry name" value="RNA_ligase_dom_REL/Rnl2"/>
</dbReference>
<gene>
    <name evidence="2" type="primary">90</name>
    <name evidence="2" type="ORF">SEA_DAREDEVIL_90</name>
</gene>
<dbReference type="EMBL" id="MH590603">
    <property type="protein sequence ID" value="AXH70477.1"/>
    <property type="molecule type" value="Genomic_DNA"/>
</dbReference>
<keyword evidence="3" id="KW-1185">Reference proteome</keyword>
<dbReference type="RefSeq" id="YP_009807204.1">
    <property type="nucleotide sequence ID" value="NC_048021.1"/>
</dbReference>
<organism evidence="2 3">
    <name type="scientific">Gordonia phage Daredevil</name>
    <dbReference type="NCBI Taxonomy" id="2283286"/>
    <lineage>
        <taxon>Viruses</taxon>
        <taxon>Duplodnaviria</taxon>
        <taxon>Heunggongvirae</taxon>
        <taxon>Uroviricota</taxon>
        <taxon>Caudoviricetes</taxon>
        <taxon>Daredevilvirus</taxon>
        <taxon>Daredevilvirus daredevil</taxon>
    </lineage>
</organism>